<evidence type="ECO:0000313" key="1">
    <source>
        <dbReference type="EMBL" id="MBC9813943.1"/>
    </source>
</evidence>
<name>A0A8J6U1H3_9FLAO</name>
<dbReference type="EMBL" id="JACVEL010000021">
    <property type="protein sequence ID" value="MBC9813943.1"/>
    <property type="molecule type" value="Genomic_DNA"/>
</dbReference>
<protein>
    <submittedName>
        <fullName evidence="1">Uncharacterized protein</fullName>
    </submittedName>
</protein>
<reference evidence="1" key="1">
    <citation type="submission" date="2020-09" db="EMBL/GenBank/DDBJ databases">
        <title>Taishania pollutisoli gen. nov., sp. nov., Isolated from Tetrabromobisphenol A-Contaminated Soil.</title>
        <authorList>
            <person name="Chen Q."/>
        </authorList>
    </citation>
    <scope>NUCLEOTIDE SEQUENCE</scope>
    <source>
        <strain evidence="1">CZZ-1</strain>
    </source>
</reference>
<comment type="caution">
    <text evidence="1">The sequence shown here is derived from an EMBL/GenBank/DDBJ whole genome shotgun (WGS) entry which is preliminary data.</text>
</comment>
<sequence length="374" mass="42069">MSNKWESYAKIGGNKVGEFFTEYFGKPNKKLLYIMGKGFDVRMNSLIQVLINSCSTVNVECLLVDYNESSDSASKQYSSFVDTNLTELKTLLDSRSLIRKPIDLFSGSAGKRKWIGDRTINGIIPEDLSEVTDIIVDIGALQRSVYPSLIGTLLSLIEQKQLNINLFVGVTENARIDALITEVGTEHDLKYLHGFGGNIEITSEAETPIIWFPFLGEGKMEQLKKAQDQIIKHTRPYEICPVLPFPSKDLRRSDALIMEYHEWLFDASQIASKDIIYVPEQNPFEAYIRLNNAIRNYNESLKTLGGCKAIVSNFSSKLLSIGSILSAYELKNDIGVGLLNVPSEGYNIRDENEMQALKSESQSFLMWLTGDPYK</sequence>
<dbReference type="Proteomes" id="UP000652681">
    <property type="component" value="Unassembled WGS sequence"/>
</dbReference>
<accession>A0A8J6U1H3</accession>
<dbReference type="AlphaFoldDB" id="A0A8J6U1H3"/>
<dbReference type="RefSeq" id="WP_216714846.1">
    <property type="nucleotide sequence ID" value="NZ_JACVEL010000021.1"/>
</dbReference>
<keyword evidence="2" id="KW-1185">Reference proteome</keyword>
<organism evidence="1 2">
    <name type="scientific">Taishania pollutisoli</name>
    <dbReference type="NCBI Taxonomy" id="2766479"/>
    <lineage>
        <taxon>Bacteria</taxon>
        <taxon>Pseudomonadati</taxon>
        <taxon>Bacteroidota</taxon>
        <taxon>Flavobacteriia</taxon>
        <taxon>Flavobacteriales</taxon>
        <taxon>Crocinitomicaceae</taxon>
        <taxon>Taishania</taxon>
    </lineage>
</organism>
<evidence type="ECO:0000313" key="2">
    <source>
        <dbReference type="Proteomes" id="UP000652681"/>
    </source>
</evidence>
<gene>
    <name evidence="1" type="ORF">H9Y05_15810</name>
</gene>
<proteinExistence type="predicted"/>